<dbReference type="Gene3D" id="2.30.42.10">
    <property type="match status" value="1"/>
</dbReference>
<dbReference type="CDD" id="cd06779">
    <property type="entry name" value="cpPDZ_Deg_HtrA-like"/>
    <property type="match status" value="1"/>
</dbReference>
<organism evidence="6 7">
    <name type="scientific">Adlercreutzia equolifaciens subsp. celatus</name>
    <dbReference type="NCBI Taxonomy" id="394340"/>
    <lineage>
        <taxon>Bacteria</taxon>
        <taxon>Bacillati</taxon>
        <taxon>Actinomycetota</taxon>
        <taxon>Coriobacteriia</taxon>
        <taxon>Eggerthellales</taxon>
        <taxon>Eggerthellaceae</taxon>
        <taxon>Adlercreutzia</taxon>
    </lineage>
</organism>
<accession>A0A369P4I5</accession>
<dbReference type="InterPro" id="IPR036034">
    <property type="entry name" value="PDZ_sf"/>
</dbReference>
<feature type="region of interest" description="Disordered" evidence="3">
    <location>
        <begin position="1"/>
        <end position="51"/>
    </location>
</feature>
<dbReference type="GO" id="GO:0006508">
    <property type="term" value="P:proteolysis"/>
    <property type="evidence" value="ECO:0007669"/>
    <property type="project" value="UniProtKB-KW"/>
</dbReference>
<proteinExistence type="predicted"/>
<dbReference type="InterPro" id="IPR051201">
    <property type="entry name" value="Chloro_Bact_Ser_Proteases"/>
</dbReference>
<dbReference type="AlphaFoldDB" id="A0A369P4I5"/>
<dbReference type="SMART" id="SM00228">
    <property type="entry name" value="PDZ"/>
    <property type="match status" value="1"/>
</dbReference>
<protein>
    <submittedName>
        <fullName evidence="6">Peptidase S1</fullName>
    </submittedName>
</protein>
<evidence type="ECO:0000313" key="6">
    <source>
        <dbReference type="EMBL" id="RDC47023.1"/>
    </source>
</evidence>
<dbReference type="PROSITE" id="PS50106">
    <property type="entry name" value="PDZ"/>
    <property type="match status" value="1"/>
</dbReference>
<evidence type="ECO:0000256" key="1">
    <source>
        <dbReference type="ARBA" id="ARBA00022670"/>
    </source>
</evidence>
<dbReference type="RefSeq" id="WP_114548234.1">
    <property type="nucleotide sequence ID" value="NZ_PPUT01000001.1"/>
</dbReference>
<keyword evidence="4" id="KW-0472">Membrane</keyword>
<dbReference type="Proteomes" id="UP000253805">
    <property type="component" value="Unassembled WGS sequence"/>
</dbReference>
<reference evidence="6 7" key="1">
    <citation type="journal article" date="2018" name="Elife">
        <title>Discovery and characterization of a prevalent human gut bacterial enzyme sufficient for the inactivation of a family of plant toxins.</title>
        <authorList>
            <person name="Koppel N."/>
            <person name="Bisanz J.E."/>
            <person name="Pandelia M.E."/>
            <person name="Turnbaugh P.J."/>
            <person name="Balskus E.P."/>
        </authorList>
    </citation>
    <scope>NUCLEOTIDE SEQUENCE [LARGE SCALE GENOMIC DNA]</scope>
    <source>
        <strain evidence="6 7">OB21 GAM 11</strain>
    </source>
</reference>
<feature type="domain" description="PDZ" evidence="5">
    <location>
        <begin position="409"/>
        <end position="488"/>
    </location>
</feature>
<dbReference type="PRINTS" id="PR00834">
    <property type="entry name" value="PROTEASES2C"/>
</dbReference>
<dbReference type="InterPro" id="IPR009003">
    <property type="entry name" value="Peptidase_S1_PA"/>
</dbReference>
<keyword evidence="4" id="KW-0812">Transmembrane</keyword>
<evidence type="ECO:0000313" key="7">
    <source>
        <dbReference type="Proteomes" id="UP000253805"/>
    </source>
</evidence>
<dbReference type="SUPFAM" id="SSF50494">
    <property type="entry name" value="Trypsin-like serine proteases"/>
    <property type="match status" value="1"/>
</dbReference>
<comment type="caution">
    <text evidence="6">The sequence shown here is derived from an EMBL/GenBank/DDBJ whole genome shotgun (WGS) entry which is preliminary data.</text>
</comment>
<dbReference type="Gene3D" id="2.40.10.120">
    <property type="match status" value="1"/>
</dbReference>
<keyword evidence="1" id="KW-0645">Protease</keyword>
<dbReference type="Pfam" id="PF13180">
    <property type="entry name" value="PDZ_2"/>
    <property type="match status" value="1"/>
</dbReference>
<keyword evidence="2" id="KW-0378">Hydrolase</keyword>
<dbReference type="GO" id="GO:0004252">
    <property type="term" value="F:serine-type endopeptidase activity"/>
    <property type="evidence" value="ECO:0007669"/>
    <property type="project" value="InterPro"/>
</dbReference>
<dbReference type="Pfam" id="PF13365">
    <property type="entry name" value="Trypsin_2"/>
    <property type="match status" value="1"/>
</dbReference>
<feature type="transmembrane region" description="Helical" evidence="4">
    <location>
        <begin position="113"/>
        <end position="138"/>
    </location>
</feature>
<dbReference type="SUPFAM" id="SSF50156">
    <property type="entry name" value="PDZ domain-like"/>
    <property type="match status" value="1"/>
</dbReference>
<gene>
    <name evidence="6" type="ORF">C1850_00835</name>
</gene>
<feature type="compositionally biased region" description="Low complexity" evidence="3">
    <location>
        <begin position="39"/>
        <end position="51"/>
    </location>
</feature>
<evidence type="ECO:0000256" key="4">
    <source>
        <dbReference type="SAM" id="Phobius"/>
    </source>
</evidence>
<keyword evidence="4" id="KW-1133">Transmembrane helix</keyword>
<dbReference type="InterPro" id="IPR001940">
    <property type="entry name" value="Peptidase_S1C"/>
</dbReference>
<feature type="region of interest" description="Disordered" evidence="3">
    <location>
        <begin position="488"/>
        <end position="531"/>
    </location>
</feature>
<feature type="compositionally biased region" description="Low complexity" evidence="3">
    <location>
        <begin position="501"/>
        <end position="516"/>
    </location>
</feature>
<dbReference type="InterPro" id="IPR001478">
    <property type="entry name" value="PDZ"/>
</dbReference>
<evidence type="ECO:0000256" key="3">
    <source>
        <dbReference type="SAM" id="MobiDB-lite"/>
    </source>
</evidence>
<sequence>MTDTNSTPTPPGDSASGGHTPASQQPVPLQPTQPAPYSAQGAQPYGGQQAYTGQAGQATGYGAQQPYGYGAQQAPGSAQHSAGQVYGQQTYEAEPVSMHAQHAAPKGNGGKTFLIAFAGALVACVLAFGVWGIAGAMIPGGSSSGTSSVVTDPSTGETTVIAPSEDPTLAEAVSAKCLPSVAAITVYADASQNDAMSQYFGYQYGGQSEGSGELVAYSQGSGVVLTEDGYIITNNHVVEGGSAYEVMVAGETYEADLVGTDPSSDVAVLKAKDASGLTVMELGDSDNLTIGEWVMTLGSPFGLEQSVATGIVSATSRSQIMSAQESMQSGGTGEVTIYPNMIQTDAAINPGNSGGALVDDEGKLIGINTLITSYSGNYSGVGFAIPVNYAINLAQQIIAGETPTHAQLGVSLSTVSAATASRYGLPVDTGAYVAAVTPDSGAAAAGIVPGDIVTAFDGQAVESASDLMLDVRTKNPGDTVTLTVNSGGQEKEVQVTLGDDSASQKAKQEQQSQEQSMNGYSLEDLFGGRQR</sequence>
<evidence type="ECO:0000259" key="5">
    <source>
        <dbReference type="PROSITE" id="PS50106"/>
    </source>
</evidence>
<name>A0A369P4I5_9ACTN</name>
<dbReference type="PANTHER" id="PTHR43343">
    <property type="entry name" value="PEPTIDASE S12"/>
    <property type="match status" value="1"/>
</dbReference>
<dbReference type="PANTHER" id="PTHR43343:SF3">
    <property type="entry name" value="PROTEASE DO-LIKE 8, CHLOROPLASTIC"/>
    <property type="match status" value="1"/>
</dbReference>
<dbReference type="EMBL" id="PPUT01000001">
    <property type="protein sequence ID" value="RDC47023.1"/>
    <property type="molecule type" value="Genomic_DNA"/>
</dbReference>
<evidence type="ECO:0000256" key="2">
    <source>
        <dbReference type="ARBA" id="ARBA00022801"/>
    </source>
</evidence>